<gene>
    <name evidence="1" type="ORF">DU473_03510</name>
</gene>
<protein>
    <submittedName>
        <fullName evidence="1">Uncharacterized protein</fullName>
    </submittedName>
</protein>
<dbReference type="OrthoDB" id="5358292at2"/>
<evidence type="ECO:0000313" key="2">
    <source>
        <dbReference type="Proteomes" id="UP000292583"/>
    </source>
</evidence>
<dbReference type="Proteomes" id="UP000292583">
    <property type="component" value="Unassembled WGS sequence"/>
</dbReference>
<evidence type="ECO:0000313" key="1">
    <source>
        <dbReference type="EMBL" id="TBR81419.1"/>
    </source>
</evidence>
<dbReference type="AlphaFoldDB" id="A0A4Q9JWM8"/>
<keyword evidence="2" id="KW-1185">Reference proteome</keyword>
<dbReference type="RefSeq" id="WP_131186529.1">
    <property type="nucleotide sequence ID" value="NZ_QPGR01000005.1"/>
</dbReference>
<accession>A0A4Q9JWM8</accession>
<proteinExistence type="predicted"/>
<dbReference type="EMBL" id="QPGR01000005">
    <property type="protein sequence ID" value="TBR81419.1"/>
    <property type="molecule type" value="Genomic_DNA"/>
</dbReference>
<organism evidence="1 2">
    <name type="scientific">Campylobacter novaezeelandiae</name>
    <dbReference type="NCBI Taxonomy" id="2267891"/>
    <lineage>
        <taxon>Bacteria</taxon>
        <taxon>Pseudomonadati</taxon>
        <taxon>Campylobacterota</taxon>
        <taxon>Epsilonproteobacteria</taxon>
        <taxon>Campylobacterales</taxon>
        <taxon>Campylobacteraceae</taxon>
        <taxon>Campylobacter</taxon>
    </lineage>
</organism>
<sequence>MSIINPILPIQIEVLAKSGYGHYTLLINNKKIQTKSMIELEVGVQYLVELYNDSGSIIEFKNLYKKPSLSFFEQGLSLITGLLEEGIDFKKFILHNLIECKDKQKYQILKEMLFASFENVYHIPFVFENKAALLQMKKDKFLEIYLFFGVFGPLKIFIKENEILIKTPFFKVQKFLSEHLKIQVLQDTNVKPLFEFKKLFNFKG</sequence>
<reference evidence="1 2" key="1">
    <citation type="submission" date="2018-07" db="EMBL/GenBank/DDBJ databases">
        <title>Campylobacter zealandensis sp. nov., isolated from birds and water in New Zealand.</title>
        <authorList>
            <person name="Wilkinson D.A."/>
            <person name="Biggs P.J."/>
            <person name="French N.P."/>
            <person name="Midwinter A.C."/>
        </authorList>
    </citation>
    <scope>NUCLEOTIDE SEQUENCE [LARGE SCALE GENOMIC DNA]</scope>
    <source>
        <strain evidence="1 2">B423b</strain>
    </source>
</reference>
<comment type="caution">
    <text evidence="1">The sequence shown here is derived from an EMBL/GenBank/DDBJ whole genome shotgun (WGS) entry which is preliminary data.</text>
</comment>
<name>A0A4Q9JWM8_9BACT</name>